<dbReference type="GO" id="GO:0005524">
    <property type="term" value="F:ATP binding"/>
    <property type="evidence" value="ECO:0007669"/>
    <property type="project" value="UniProtKB-KW"/>
</dbReference>
<feature type="domain" description="Fido" evidence="3">
    <location>
        <begin position="207"/>
        <end position="347"/>
    </location>
</feature>
<evidence type="ECO:0000259" key="3">
    <source>
        <dbReference type="PROSITE" id="PS51459"/>
    </source>
</evidence>
<accession>U5QKS2</accession>
<evidence type="ECO:0000313" key="4">
    <source>
        <dbReference type="EMBL" id="AGY58214.1"/>
    </source>
</evidence>
<dbReference type="Pfam" id="PF02661">
    <property type="entry name" value="Fic"/>
    <property type="match status" value="1"/>
</dbReference>
<dbReference type="PANTHER" id="PTHR13504:SF38">
    <property type="entry name" value="FIDO DOMAIN-CONTAINING PROTEIN"/>
    <property type="match status" value="1"/>
</dbReference>
<dbReference type="PATRIC" id="fig|1183438.3.peg.1930"/>
<dbReference type="Gene3D" id="1.10.3290.10">
    <property type="entry name" value="Fido-like domain"/>
    <property type="match status" value="1"/>
</dbReference>
<proteinExistence type="predicted"/>
<gene>
    <name evidence="4" type="ORF">GKIL_1968</name>
</gene>
<keyword evidence="5" id="KW-1185">Reference proteome</keyword>
<keyword evidence="1" id="KW-0067">ATP-binding</keyword>
<dbReference type="SUPFAM" id="SSF140931">
    <property type="entry name" value="Fic-like"/>
    <property type="match status" value="1"/>
</dbReference>
<feature type="binding site" evidence="1">
    <location>
        <begin position="290"/>
        <end position="297"/>
    </location>
    <ligand>
        <name>ATP</name>
        <dbReference type="ChEBI" id="CHEBI:30616"/>
    </ligand>
</feature>
<sequence>MNIIRAHTDGIGVDTLRQKVALTNLNWSERTLNRRLSELTTKGRLRREGRARATKYFASELQPASRLEVEVQVPVSPEAEQIRALVRRPLIERRPVGYNRKFLDAYRPNETAYLSVALRRQLHKLGKSPDADRPVGTYARHILNRLLIDLSWNSSRLEGNTYSRLDTERLLEEGLVAEGKAAQETQMILNHKDAIELLVDNAEEVDFNSYTIRNLHAQLANNLLGDQAAGGRLRRIPVGISGTVYEPLAIPQLIEECFEQILQTARVISDPFEQAFFVMVHLPYLQPFEDVNKRVSRLAANIPLIKGNLCPLSFTEVPEQSYIEGILGIYELNRIELMRDVFVWAYERSCARYLAVRHSLGEPDRFRMRYRQQVSEAVRHVVREKLDREAAEQFTLQFASAPFEADERDRLVETILDELESLHLGNITRYRLSPSDYESWHVRWKA</sequence>
<protein>
    <submittedName>
        <fullName evidence="4">Filamentation induced by cAMP protein Fic</fullName>
    </submittedName>
</protein>
<organism evidence="4 5">
    <name type="scientific">Gloeobacter kilaueensis (strain ATCC BAA-2537 / CCAP 1431/1 / ULC 316 / JS1)</name>
    <dbReference type="NCBI Taxonomy" id="1183438"/>
    <lineage>
        <taxon>Bacteria</taxon>
        <taxon>Bacillati</taxon>
        <taxon>Cyanobacteriota</taxon>
        <taxon>Cyanophyceae</taxon>
        <taxon>Gloeobacterales</taxon>
        <taxon>Gloeobacteraceae</taxon>
        <taxon>Gloeobacter</taxon>
    </lineage>
</organism>
<dbReference type="KEGG" id="glj:GKIL_1968"/>
<dbReference type="InterPro" id="IPR040198">
    <property type="entry name" value="Fido_containing"/>
</dbReference>
<keyword evidence="1" id="KW-0547">Nucleotide-binding</keyword>
<dbReference type="AlphaFoldDB" id="U5QKS2"/>
<dbReference type="Proteomes" id="UP000017396">
    <property type="component" value="Chromosome"/>
</dbReference>
<dbReference type="STRING" id="1183438.GKIL_1968"/>
<dbReference type="eggNOG" id="COG3177">
    <property type="taxonomic scope" value="Bacteria"/>
</dbReference>
<dbReference type="InterPro" id="IPR003812">
    <property type="entry name" value="Fido"/>
</dbReference>
<evidence type="ECO:0000313" key="5">
    <source>
        <dbReference type="Proteomes" id="UP000017396"/>
    </source>
</evidence>
<dbReference type="InterPro" id="IPR036597">
    <property type="entry name" value="Fido-like_dom_sf"/>
</dbReference>
<evidence type="ECO:0000256" key="2">
    <source>
        <dbReference type="PIRSR" id="PIRSR640198-3"/>
    </source>
</evidence>
<dbReference type="PROSITE" id="PS51459">
    <property type="entry name" value="FIDO"/>
    <property type="match status" value="1"/>
</dbReference>
<dbReference type="PANTHER" id="PTHR13504">
    <property type="entry name" value="FIDO DOMAIN-CONTAINING PROTEIN DDB_G0283145"/>
    <property type="match status" value="1"/>
</dbReference>
<dbReference type="HOGENOM" id="CLU_040460_6_1_3"/>
<feature type="site" description="Important for autoinhibition of adenylyltransferase activity" evidence="2">
    <location>
        <position position="158"/>
    </location>
</feature>
<reference evidence="4 5" key="1">
    <citation type="journal article" date="2013" name="PLoS ONE">
        <title>Cultivation and Complete Genome Sequencing of Gloeobacter kilaueensis sp. nov., from a Lava Cave in Kilauea Caldera, Hawai'i.</title>
        <authorList>
            <person name="Saw J.H."/>
            <person name="Schatz M."/>
            <person name="Brown M.V."/>
            <person name="Kunkel D.D."/>
            <person name="Foster J.S."/>
            <person name="Shick H."/>
            <person name="Christensen S."/>
            <person name="Hou S."/>
            <person name="Wan X."/>
            <person name="Donachie S.P."/>
        </authorList>
    </citation>
    <scope>NUCLEOTIDE SEQUENCE [LARGE SCALE GENOMIC DNA]</scope>
    <source>
        <strain evidence="5">JS</strain>
    </source>
</reference>
<evidence type="ECO:0000256" key="1">
    <source>
        <dbReference type="PIRSR" id="PIRSR640198-2"/>
    </source>
</evidence>
<name>U5QKS2_GLOK1</name>
<dbReference type="EMBL" id="CP003587">
    <property type="protein sequence ID" value="AGY58214.1"/>
    <property type="molecule type" value="Genomic_DNA"/>
</dbReference>